<dbReference type="EMBL" id="JAOVZO020000017">
    <property type="protein sequence ID" value="MDC8013399.1"/>
    <property type="molecule type" value="Genomic_DNA"/>
</dbReference>
<name>A0A9X3YKQ8_9GAMM</name>
<keyword evidence="1" id="KW-0732">Signal</keyword>
<reference evidence="3" key="1">
    <citation type="submission" date="2023-02" db="EMBL/GenBank/DDBJ databases">
        <title>Tahibacter soli sp. nov. isolated from soil.</title>
        <authorList>
            <person name="Baek J.H."/>
            <person name="Lee J.K."/>
            <person name="Choi D.G."/>
            <person name="Jeon C.O."/>
        </authorList>
    </citation>
    <scope>NUCLEOTIDE SEQUENCE</scope>
    <source>
        <strain evidence="3">BL</strain>
    </source>
</reference>
<evidence type="ECO:0000256" key="1">
    <source>
        <dbReference type="SAM" id="SignalP"/>
    </source>
</evidence>
<accession>A0A9X3YKQ8</accession>
<protein>
    <submittedName>
        <fullName evidence="3">PQQ-dependent sugar dehydrogenase</fullName>
    </submittedName>
</protein>
<evidence type="ECO:0000259" key="2">
    <source>
        <dbReference type="Pfam" id="PF07995"/>
    </source>
</evidence>
<comment type="caution">
    <text evidence="3">The sequence shown here is derived from an EMBL/GenBank/DDBJ whole genome shotgun (WGS) entry which is preliminary data.</text>
</comment>
<proteinExistence type="predicted"/>
<dbReference type="RefSeq" id="WP_263545606.1">
    <property type="nucleotide sequence ID" value="NZ_JAOVZO020000017.1"/>
</dbReference>
<evidence type="ECO:0000313" key="3">
    <source>
        <dbReference type="EMBL" id="MDC8013399.1"/>
    </source>
</evidence>
<dbReference type="Gene3D" id="2.120.10.30">
    <property type="entry name" value="TolB, C-terminal domain"/>
    <property type="match status" value="1"/>
</dbReference>
<dbReference type="InterPro" id="IPR012938">
    <property type="entry name" value="Glc/Sorbosone_DH"/>
</dbReference>
<dbReference type="AlphaFoldDB" id="A0A9X3YKQ8"/>
<organism evidence="3 4">
    <name type="scientific">Tahibacter soli</name>
    <dbReference type="NCBI Taxonomy" id="2983605"/>
    <lineage>
        <taxon>Bacteria</taxon>
        <taxon>Pseudomonadati</taxon>
        <taxon>Pseudomonadota</taxon>
        <taxon>Gammaproteobacteria</taxon>
        <taxon>Lysobacterales</taxon>
        <taxon>Rhodanobacteraceae</taxon>
        <taxon>Tahibacter</taxon>
    </lineage>
</organism>
<feature type="chain" id="PRO_5040724907" evidence="1">
    <location>
        <begin position="21"/>
        <end position="363"/>
    </location>
</feature>
<feature type="signal peptide" evidence="1">
    <location>
        <begin position="1"/>
        <end position="20"/>
    </location>
</feature>
<feature type="domain" description="Glucose/Sorbosone dehydrogenase" evidence="2">
    <location>
        <begin position="135"/>
        <end position="358"/>
    </location>
</feature>
<dbReference type="PANTHER" id="PTHR19328:SF40">
    <property type="entry name" value="BLL0591 PROTEIN"/>
    <property type="match status" value="1"/>
</dbReference>
<evidence type="ECO:0000313" key="4">
    <source>
        <dbReference type="Proteomes" id="UP001139971"/>
    </source>
</evidence>
<keyword evidence="4" id="KW-1185">Reference proteome</keyword>
<dbReference type="InterPro" id="IPR011042">
    <property type="entry name" value="6-blade_b-propeller_TolB-like"/>
</dbReference>
<dbReference type="Pfam" id="PF07995">
    <property type="entry name" value="GSDH"/>
    <property type="match status" value="1"/>
</dbReference>
<dbReference type="InterPro" id="IPR011041">
    <property type="entry name" value="Quinoprot_gluc/sorb_DH_b-prop"/>
</dbReference>
<dbReference type="Proteomes" id="UP001139971">
    <property type="component" value="Unassembled WGS sequence"/>
</dbReference>
<sequence length="363" mass="38829">MSPLFRTAAIALLACGSAAADPLEGVTVPAGFRISVLTDEVPDARGLAFGQNHLFVGSRGADKVYAVDWPPGADGRAKARVVLDDLTNPHGVAFRDGALYVGERTRIARYDAIETSLDAPPRPAVVLGNLPDIPHHGMRTIHFGPDGLLYLSVGVPCNVCARKDPFGQILRLDAKAASPRPEIYATGIRNSVGFDWDANGEMWFTDNGRDLLGDDIPDDELNHAPKAGMDFGFPYCHNGTIPDGEFGKERPCKDFVAPAYGLGAHVAALGIAVYDGKAFPEEYEGALFIAEHGSWNRSSKVGYRVTVAKVKGGKVQKPEVFASGWLKGQSVDGRPVDVVVAPDGSLVVSDDKAGAIYRIEYKK</sequence>
<dbReference type="PANTHER" id="PTHR19328">
    <property type="entry name" value="HEDGEHOG-INTERACTING PROTEIN"/>
    <property type="match status" value="1"/>
</dbReference>
<gene>
    <name evidence="3" type="ORF">OD750_012715</name>
</gene>
<dbReference type="SUPFAM" id="SSF50952">
    <property type="entry name" value="Soluble quinoprotein glucose dehydrogenase"/>
    <property type="match status" value="1"/>
</dbReference>